<dbReference type="SUPFAM" id="SSF46785">
    <property type="entry name" value="Winged helix' DNA-binding domain"/>
    <property type="match status" value="1"/>
</dbReference>
<gene>
    <name evidence="3" type="ORF">JTE90_000047</name>
</gene>
<evidence type="ECO:0000259" key="2">
    <source>
        <dbReference type="PROSITE" id="PS51504"/>
    </source>
</evidence>
<organism evidence="3 4">
    <name type="scientific">Oedothorax gibbosus</name>
    <dbReference type="NCBI Taxonomy" id="931172"/>
    <lineage>
        <taxon>Eukaryota</taxon>
        <taxon>Metazoa</taxon>
        <taxon>Ecdysozoa</taxon>
        <taxon>Arthropoda</taxon>
        <taxon>Chelicerata</taxon>
        <taxon>Arachnida</taxon>
        <taxon>Araneae</taxon>
        <taxon>Araneomorphae</taxon>
        <taxon>Entelegynae</taxon>
        <taxon>Araneoidea</taxon>
        <taxon>Linyphiidae</taxon>
        <taxon>Erigoninae</taxon>
        <taxon>Oedothorax</taxon>
    </lineage>
</organism>
<dbReference type="AlphaFoldDB" id="A0AAV6UF71"/>
<evidence type="ECO:0000313" key="4">
    <source>
        <dbReference type="Proteomes" id="UP000827092"/>
    </source>
</evidence>
<protein>
    <recommendedName>
        <fullName evidence="2">H15 domain-containing protein</fullName>
    </recommendedName>
</protein>
<dbReference type="InterPro" id="IPR036388">
    <property type="entry name" value="WH-like_DNA-bd_sf"/>
</dbReference>
<dbReference type="Gene3D" id="1.10.10.10">
    <property type="entry name" value="Winged helix-like DNA-binding domain superfamily/Winged helix DNA-binding domain"/>
    <property type="match status" value="1"/>
</dbReference>
<evidence type="ECO:0000256" key="1">
    <source>
        <dbReference type="SAM" id="MobiDB-lite"/>
    </source>
</evidence>
<dbReference type="Proteomes" id="UP000827092">
    <property type="component" value="Unassembled WGS sequence"/>
</dbReference>
<sequence>MSTLDLVVKAIETIGAPRRGASYLAIQKWISSSRENVATNRLKTDLKKAIDKGFKSGILERPTISKNVTGLRGYFILNKDVIAQKKQDEVETAEKLEEKAQVTEVVKTKAAAVEIAKAVTVKKTKDAATQTKEAPDSAPAQEPDPDEVRRERFEMEWNRKLFLLMCAMESSKSNDSGQGSSLNED</sequence>
<dbReference type="Pfam" id="PF00538">
    <property type="entry name" value="Linker_histone"/>
    <property type="match status" value="1"/>
</dbReference>
<feature type="region of interest" description="Disordered" evidence="1">
    <location>
        <begin position="124"/>
        <end position="152"/>
    </location>
</feature>
<dbReference type="PROSITE" id="PS51504">
    <property type="entry name" value="H15"/>
    <property type="match status" value="1"/>
</dbReference>
<dbReference type="EMBL" id="JAFNEN010000487">
    <property type="protein sequence ID" value="KAG8181936.1"/>
    <property type="molecule type" value="Genomic_DNA"/>
</dbReference>
<accession>A0AAV6UF71</accession>
<dbReference type="InterPro" id="IPR005818">
    <property type="entry name" value="Histone_H1/H5_H15"/>
</dbReference>
<dbReference type="SMART" id="SM00526">
    <property type="entry name" value="H15"/>
    <property type="match status" value="1"/>
</dbReference>
<feature type="domain" description="H15" evidence="2">
    <location>
        <begin position="1"/>
        <end position="79"/>
    </location>
</feature>
<dbReference type="GO" id="GO:0000786">
    <property type="term" value="C:nucleosome"/>
    <property type="evidence" value="ECO:0007669"/>
    <property type="project" value="InterPro"/>
</dbReference>
<proteinExistence type="predicted"/>
<comment type="caution">
    <text evidence="3">The sequence shown here is derived from an EMBL/GenBank/DDBJ whole genome shotgun (WGS) entry which is preliminary data.</text>
</comment>
<dbReference type="GO" id="GO:0006334">
    <property type="term" value="P:nucleosome assembly"/>
    <property type="evidence" value="ECO:0007669"/>
    <property type="project" value="InterPro"/>
</dbReference>
<dbReference type="InterPro" id="IPR036390">
    <property type="entry name" value="WH_DNA-bd_sf"/>
</dbReference>
<name>A0AAV6UF71_9ARAC</name>
<keyword evidence="4" id="KW-1185">Reference proteome</keyword>
<reference evidence="3 4" key="1">
    <citation type="journal article" date="2022" name="Nat. Ecol. Evol.">
        <title>A masculinizing supergene underlies an exaggerated male reproductive morph in a spider.</title>
        <authorList>
            <person name="Hendrickx F."/>
            <person name="De Corte Z."/>
            <person name="Sonet G."/>
            <person name="Van Belleghem S.M."/>
            <person name="Kostlbacher S."/>
            <person name="Vangestel C."/>
        </authorList>
    </citation>
    <scope>NUCLEOTIDE SEQUENCE [LARGE SCALE GENOMIC DNA]</scope>
    <source>
        <strain evidence="3">W744_W776</strain>
    </source>
</reference>
<dbReference type="GO" id="GO:0003677">
    <property type="term" value="F:DNA binding"/>
    <property type="evidence" value="ECO:0007669"/>
    <property type="project" value="InterPro"/>
</dbReference>
<evidence type="ECO:0000313" key="3">
    <source>
        <dbReference type="EMBL" id="KAG8181936.1"/>
    </source>
</evidence>